<dbReference type="InterPro" id="IPR003500">
    <property type="entry name" value="RpiB_LacA_LacB"/>
</dbReference>
<dbReference type="NCBIfam" id="NF004051">
    <property type="entry name" value="PRK05571.1"/>
    <property type="match status" value="1"/>
</dbReference>
<keyword evidence="5" id="KW-1185">Reference proteome</keyword>
<dbReference type="GO" id="GO:0005975">
    <property type="term" value="P:carbohydrate metabolic process"/>
    <property type="evidence" value="ECO:0007669"/>
    <property type="project" value="InterPro"/>
</dbReference>
<dbReference type="PANTHER" id="PTHR43732">
    <property type="entry name" value="RIBOSE 5-PHOSPHATE ISOMERASE-RELATED"/>
    <property type="match status" value="1"/>
</dbReference>
<feature type="active site" description="Proton acceptor" evidence="3">
    <location>
        <position position="68"/>
    </location>
</feature>
<evidence type="ECO:0000256" key="2">
    <source>
        <dbReference type="ARBA" id="ARBA00023235"/>
    </source>
</evidence>
<dbReference type="Proteomes" id="UP000198916">
    <property type="component" value="Unassembled WGS sequence"/>
</dbReference>
<dbReference type="RefSeq" id="WP_245747453.1">
    <property type="nucleotide sequence ID" value="NZ_FNZR01000001.1"/>
</dbReference>
<dbReference type="SUPFAM" id="SSF89623">
    <property type="entry name" value="Ribose/Galactose isomerase RpiB/AlsB"/>
    <property type="match status" value="1"/>
</dbReference>
<evidence type="ECO:0000256" key="1">
    <source>
        <dbReference type="ARBA" id="ARBA00008754"/>
    </source>
</evidence>
<dbReference type="Pfam" id="PF02502">
    <property type="entry name" value="LacAB_rpiB"/>
    <property type="match status" value="1"/>
</dbReference>
<dbReference type="Gene3D" id="3.40.1400.10">
    <property type="entry name" value="Sugar-phosphate isomerase, RpiB/LacA/LacB"/>
    <property type="match status" value="1"/>
</dbReference>
<name>A0A1H7G0X8_9SPHI</name>
<protein>
    <submittedName>
        <fullName evidence="4">Ribose 5-phosphate isomerase B</fullName>
    </submittedName>
</protein>
<reference evidence="5" key="1">
    <citation type="submission" date="2016-10" db="EMBL/GenBank/DDBJ databases">
        <authorList>
            <person name="Varghese N."/>
            <person name="Submissions S."/>
        </authorList>
    </citation>
    <scope>NUCLEOTIDE SEQUENCE [LARGE SCALE GENOMIC DNA]</scope>
    <source>
        <strain evidence="5">Jip14</strain>
    </source>
</reference>
<dbReference type="PIRSF" id="PIRSF005384">
    <property type="entry name" value="RpiB_LacA_B"/>
    <property type="match status" value="1"/>
</dbReference>
<comment type="similarity">
    <text evidence="1">Belongs to the LacAB/RpiB family.</text>
</comment>
<dbReference type="NCBIfam" id="TIGR00689">
    <property type="entry name" value="rpiB_lacA_lacB"/>
    <property type="match status" value="1"/>
</dbReference>
<dbReference type="EMBL" id="FNZR01000001">
    <property type="protein sequence ID" value="SEK29345.1"/>
    <property type="molecule type" value="Genomic_DNA"/>
</dbReference>
<dbReference type="GO" id="GO:0016861">
    <property type="term" value="F:intramolecular oxidoreductase activity, interconverting aldoses and ketoses"/>
    <property type="evidence" value="ECO:0007669"/>
    <property type="project" value="UniProtKB-ARBA"/>
</dbReference>
<dbReference type="AlphaFoldDB" id="A0A1H7G0X8"/>
<organism evidence="4 5">
    <name type="scientific">Parapedobacter koreensis</name>
    <dbReference type="NCBI Taxonomy" id="332977"/>
    <lineage>
        <taxon>Bacteria</taxon>
        <taxon>Pseudomonadati</taxon>
        <taxon>Bacteroidota</taxon>
        <taxon>Sphingobacteriia</taxon>
        <taxon>Sphingobacteriales</taxon>
        <taxon>Sphingobacteriaceae</taxon>
        <taxon>Parapedobacter</taxon>
    </lineage>
</organism>
<dbReference type="STRING" id="332977.SAMN05421740_101461"/>
<evidence type="ECO:0000256" key="3">
    <source>
        <dbReference type="PIRSR" id="PIRSR005384-1"/>
    </source>
</evidence>
<evidence type="ECO:0000313" key="5">
    <source>
        <dbReference type="Proteomes" id="UP000198916"/>
    </source>
</evidence>
<dbReference type="InterPro" id="IPR051812">
    <property type="entry name" value="SPI_LacAB/RpiB"/>
</dbReference>
<dbReference type="InterPro" id="IPR036569">
    <property type="entry name" value="RpiB_LacA_LacB_sf"/>
</dbReference>
<keyword evidence="2 4" id="KW-0413">Isomerase</keyword>
<accession>A0A1H7G0X8</accession>
<evidence type="ECO:0000313" key="4">
    <source>
        <dbReference type="EMBL" id="SEK29345.1"/>
    </source>
</evidence>
<proteinExistence type="inferred from homology"/>
<gene>
    <name evidence="4" type="ORF">SAMN05421740_101461</name>
</gene>
<feature type="active site" description="Proton donor" evidence="3">
    <location>
        <position position="101"/>
    </location>
</feature>
<sequence length="157" mass="16746">MTMKVGVAADHAGFEQKNQLIAKLIGAGYEVQDYGALAVDPADDYPDIIVPLARAVANKEVERGIAVCGSGVGVSIAANKIPGIRAALITDTYSAHQGVEHDDMNLLCVGGRVIGPMLIWEVANAFLQASYDGGERFERRLQKVLALERQALIGMKP</sequence>
<dbReference type="PANTHER" id="PTHR43732:SF1">
    <property type="entry name" value="RIBOSE 5-PHOSPHATE ISOMERASE"/>
    <property type="match status" value="1"/>
</dbReference>